<feature type="compositionally biased region" description="Polar residues" evidence="1">
    <location>
        <begin position="47"/>
        <end position="57"/>
    </location>
</feature>
<proteinExistence type="predicted"/>
<feature type="compositionally biased region" description="Basic and acidic residues" evidence="1">
    <location>
        <begin position="72"/>
        <end position="82"/>
    </location>
</feature>
<organism evidence="4 5">
    <name type="scientific">Rothia aeria</name>
    <dbReference type="NCBI Taxonomy" id="172042"/>
    <lineage>
        <taxon>Bacteria</taxon>
        <taxon>Bacillati</taxon>
        <taxon>Actinomycetota</taxon>
        <taxon>Actinomycetes</taxon>
        <taxon>Micrococcales</taxon>
        <taxon>Micrococcaceae</taxon>
        <taxon>Rothia</taxon>
    </lineage>
</organism>
<feature type="region of interest" description="Disordered" evidence="1">
    <location>
        <begin position="41"/>
        <end position="103"/>
    </location>
</feature>
<evidence type="ECO:0000256" key="1">
    <source>
        <dbReference type="SAM" id="MobiDB-lite"/>
    </source>
</evidence>
<evidence type="ECO:0000256" key="2">
    <source>
        <dbReference type="SAM" id="SignalP"/>
    </source>
</evidence>
<feature type="region of interest" description="Disordered" evidence="1">
    <location>
        <begin position="236"/>
        <end position="255"/>
    </location>
</feature>
<dbReference type="AlphaFoldDB" id="A0A7Z9D5X8"/>
<feature type="signal peptide" evidence="2">
    <location>
        <begin position="1"/>
        <end position="31"/>
    </location>
</feature>
<dbReference type="Pfam" id="PF19843">
    <property type="entry name" value="DUF6318"/>
    <property type="match status" value="1"/>
</dbReference>
<keyword evidence="2" id="KW-0732">Signal</keyword>
<feature type="domain" description="DUF6318" evidence="3">
    <location>
        <begin position="87"/>
        <end position="235"/>
    </location>
</feature>
<dbReference type="Proteomes" id="UP000282386">
    <property type="component" value="Chromosome"/>
</dbReference>
<dbReference type="InterPro" id="IPR046281">
    <property type="entry name" value="DUF6318"/>
</dbReference>
<evidence type="ECO:0000259" key="3">
    <source>
        <dbReference type="Pfam" id="PF19843"/>
    </source>
</evidence>
<dbReference type="RefSeq" id="WP_126500171.1">
    <property type="nucleotide sequence ID" value="NZ_LR134479.1"/>
</dbReference>
<feature type="compositionally biased region" description="Low complexity" evidence="1">
    <location>
        <begin position="246"/>
        <end position="255"/>
    </location>
</feature>
<reference evidence="4 5" key="1">
    <citation type="submission" date="2018-12" db="EMBL/GenBank/DDBJ databases">
        <authorList>
            <consortium name="Pathogen Informatics"/>
        </authorList>
    </citation>
    <scope>NUCLEOTIDE SEQUENCE [LARGE SCALE GENOMIC DNA]</scope>
    <source>
        <strain evidence="4 5">NCTC10207</strain>
    </source>
</reference>
<name>A0A7Z9D5X8_9MICC</name>
<accession>A0A7Z9D5X8</accession>
<feature type="chain" id="PRO_5038357286" description="DUF6318 domain-containing protein" evidence="2">
    <location>
        <begin position="32"/>
        <end position="255"/>
    </location>
</feature>
<evidence type="ECO:0000313" key="5">
    <source>
        <dbReference type="Proteomes" id="UP000282386"/>
    </source>
</evidence>
<gene>
    <name evidence="4" type="ORF">NCTC10207_01381</name>
</gene>
<feature type="compositionally biased region" description="Low complexity" evidence="1">
    <location>
        <begin position="58"/>
        <end position="69"/>
    </location>
</feature>
<dbReference type="EMBL" id="LR134479">
    <property type="protein sequence ID" value="VEI23281.1"/>
    <property type="molecule type" value="Genomic_DNA"/>
</dbReference>
<protein>
    <recommendedName>
        <fullName evidence="3">DUF6318 domain-containing protein</fullName>
    </recommendedName>
</protein>
<evidence type="ECO:0000313" key="4">
    <source>
        <dbReference type="EMBL" id="VEI23281.1"/>
    </source>
</evidence>
<sequence>MAALASSITRRTVLGMFSVASVLFTSGCSGAIVSAPVKPALAESPSPAESTTPVSGETTSPSASPTPAAKDYSGEAKLEKYDTSAGPYEPATKEHPAKNVPKPVVPEHMYEDSVAGMHATIAYYAACLTYLNITGDPSPIRALKWPNESYKSFEKMGAETKNGTLWYANPSFKIVLITPQPTQEGSQYRWPLRIINDLGSFAVKDGKYTELSPQDQHYDKEVVGLVNYQQGRWEFRWEGDEDDDPSPSVSPRAPQ</sequence>